<organism evidence="1 2">
    <name type="scientific">Escherichia phage C130_2</name>
    <dbReference type="NCBI Taxonomy" id="2234093"/>
    <lineage>
        <taxon>Viruses</taxon>
        <taxon>Duplodnaviria</taxon>
        <taxon>Heunggongvirae</taxon>
        <taxon>Uroviricota</taxon>
        <taxon>Caudoviricetes</taxon>
        <taxon>Hungariovirus</taxon>
        <taxon>Hungariovirus C1302</taxon>
    </lineage>
</organism>
<accession>A0A384ZRR5</accession>
<keyword evidence="2" id="KW-1185">Reference proteome</keyword>
<reference evidence="1 2" key="1">
    <citation type="journal article" date="2018" name="Arch. Virol.">
        <title>Complete genome sequence of C130_2, a novel myovirus infecting pathogenic Escherichia coli and Shigella strains.</title>
        <authorList>
            <person name="Svab D."/>
            <person name="Falgenhauer L."/>
            <person name="Rohde M."/>
            <person name="Chakraborty T."/>
            <person name="Toth I."/>
        </authorList>
    </citation>
    <scope>NUCLEOTIDE SEQUENCE [LARGE SCALE GENOMIC DNA]</scope>
</reference>
<dbReference type="Proteomes" id="UP000266204">
    <property type="component" value="Segment"/>
</dbReference>
<name>A0A384ZRR5_9CAUD</name>
<dbReference type="EMBL" id="MH363708">
    <property type="protein sequence ID" value="AXC34333.1"/>
    <property type="molecule type" value="Genomic_DNA"/>
</dbReference>
<proteinExistence type="predicted"/>
<evidence type="ECO:0000313" key="2">
    <source>
        <dbReference type="Proteomes" id="UP000266204"/>
    </source>
</evidence>
<evidence type="ECO:0000313" key="1">
    <source>
        <dbReference type="EMBL" id="AXC34333.1"/>
    </source>
</evidence>
<gene>
    <name evidence="1" type="ORF">1302_0023</name>
</gene>
<protein>
    <submittedName>
        <fullName evidence="1">Uncharacterized protein</fullName>
    </submittedName>
</protein>
<sequence>MPVINKTLFVCLCVAEGKNGGPKRGSVSVESFDYSAIWSVEEHIRKGGESAAYVLLKTFECAIDYDMPSAEEQAAISLPIMEAGLQKLRADFTVQETKFLADIASIRALTYKGPLEGDFVAAADNAREVNPRRAEDVQDAEIVPAAPKADFDPDIPF</sequence>